<sequence>MYSTSFFFQWCLCLFMFWNILIVAMVFFFFKGLMSFYEELLSTL</sequence>
<evidence type="ECO:0000313" key="2">
    <source>
        <dbReference type="EMBL" id="EFD01467.1"/>
    </source>
</evidence>
<evidence type="ECO:0000256" key="1">
    <source>
        <dbReference type="SAM" id="Phobius"/>
    </source>
</evidence>
<name>D3A9P5_9FIRM</name>
<dbReference type="EMBL" id="ACIO01000020">
    <property type="protein sequence ID" value="EFD01467.1"/>
    <property type="molecule type" value="Genomic_DNA"/>
</dbReference>
<dbReference type="Proteomes" id="UP000004968">
    <property type="component" value="Unassembled WGS sequence"/>
</dbReference>
<accession>D3A9P5</accession>
<gene>
    <name evidence="2" type="ORF">CLOSTHATH_00317</name>
</gene>
<keyword evidence="1" id="KW-0812">Transmembrane</keyword>
<reference evidence="2 3" key="1">
    <citation type="submission" date="2010-01" db="EMBL/GenBank/DDBJ databases">
        <authorList>
            <person name="Weinstock G."/>
            <person name="Sodergren E."/>
            <person name="Clifton S."/>
            <person name="Fulton L."/>
            <person name="Fulton B."/>
            <person name="Courtney L."/>
            <person name="Fronick C."/>
            <person name="Harrison M."/>
            <person name="Strong C."/>
            <person name="Farmer C."/>
            <person name="Delahaunty K."/>
            <person name="Markovic C."/>
            <person name="Hall O."/>
            <person name="Minx P."/>
            <person name="Tomlinson C."/>
            <person name="Mitreva M."/>
            <person name="Nelson J."/>
            <person name="Hou S."/>
            <person name="Wollam A."/>
            <person name="Pepin K.H."/>
            <person name="Johnson M."/>
            <person name="Bhonagiri V."/>
            <person name="Nash W.E."/>
            <person name="Warren W."/>
            <person name="Chinwalla A."/>
            <person name="Mardis E.R."/>
            <person name="Wilson R.K."/>
        </authorList>
    </citation>
    <scope>NUCLEOTIDE SEQUENCE [LARGE SCALE GENOMIC DNA]</scope>
    <source>
        <strain evidence="2 3">DSM 13479</strain>
    </source>
</reference>
<proteinExistence type="predicted"/>
<dbReference type="HOGENOM" id="CLU_3217231_0_0_9"/>
<organism evidence="2 3">
    <name type="scientific">Hungatella hathewayi DSM 13479</name>
    <dbReference type="NCBI Taxonomy" id="566550"/>
    <lineage>
        <taxon>Bacteria</taxon>
        <taxon>Bacillati</taxon>
        <taxon>Bacillota</taxon>
        <taxon>Clostridia</taxon>
        <taxon>Lachnospirales</taxon>
        <taxon>Lachnospiraceae</taxon>
        <taxon>Hungatella</taxon>
    </lineage>
</organism>
<comment type="caution">
    <text evidence="2">The sequence shown here is derived from an EMBL/GenBank/DDBJ whole genome shotgun (WGS) entry which is preliminary data.</text>
</comment>
<dbReference type="AlphaFoldDB" id="D3A9P5"/>
<protein>
    <submittedName>
        <fullName evidence="2">Uncharacterized protein</fullName>
    </submittedName>
</protein>
<evidence type="ECO:0000313" key="3">
    <source>
        <dbReference type="Proteomes" id="UP000004968"/>
    </source>
</evidence>
<keyword evidence="1" id="KW-0472">Membrane</keyword>
<feature type="transmembrane region" description="Helical" evidence="1">
    <location>
        <begin position="6"/>
        <end position="30"/>
    </location>
</feature>
<keyword evidence="1" id="KW-1133">Transmembrane helix</keyword>